<dbReference type="InterPro" id="IPR036397">
    <property type="entry name" value="RNaseH_sf"/>
</dbReference>
<dbReference type="Proteomes" id="UP001152797">
    <property type="component" value="Unassembled WGS sequence"/>
</dbReference>
<dbReference type="GO" id="GO:0004523">
    <property type="term" value="F:RNA-DNA hybrid ribonuclease activity"/>
    <property type="evidence" value="ECO:0007669"/>
    <property type="project" value="InterPro"/>
</dbReference>
<dbReference type="GO" id="GO:0003676">
    <property type="term" value="F:nucleic acid binding"/>
    <property type="evidence" value="ECO:0007669"/>
    <property type="project" value="InterPro"/>
</dbReference>
<proteinExistence type="predicted"/>
<accession>A0A9P1GN84</accession>
<dbReference type="OrthoDB" id="8197512at2759"/>
<name>A0A9P1GN84_9DINO</name>
<dbReference type="InterPro" id="IPR012337">
    <property type="entry name" value="RNaseH-like_sf"/>
</dbReference>
<feature type="compositionally biased region" description="Acidic residues" evidence="1">
    <location>
        <begin position="168"/>
        <end position="189"/>
    </location>
</feature>
<dbReference type="SUPFAM" id="SSF56219">
    <property type="entry name" value="DNase I-like"/>
    <property type="match status" value="1"/>
</dbReference>
<dbReference type="InterPro" id="IPR002156">
    <property type="entry name" value="RNaseH_domain"/>
</dbReference>
<dbReference type="Gene3D" id="3.60.10.10">
    <property type="entry name" value="Endonuclease/exonuclease/phosphatase"/>
    <property type="match status" value="1"/>
</dbReference>
<dbReference type="EMBL" id="CAMXCT010006667">
    <property type="protein sequence ID" value="CAI4017969.1"/>
    <property type="molecule type" value="Genomic_DNA"/>
</dbReference>
<dbReference type="EMBL" id="CAMXCT030006667">
    <property type="protein sequence ID" value="CAL4805281.1"/>
    <property type="molecule type" value="Genomic_DNA"/>
</dbReference>
<evidence type="ECO:0000313" key="3">
    <source>
        <dbReference type="EMBL" id="CAI4017969.1"/>
    </source>
</evidence>
<feature type="region of interest" description="Disordered" evidence="1">
    <location>
        <begin position="420"/>
        <end position="497"/>
    </location>
</feature>
<dbReference type="InterPro" id="IPR036691">
    <property type="entry name" value="Endo/exonu/phosph_ase_sf"/>
</dbReference>
<evidence type="ECO:0000256" key="1">
    <source>
        <dbReference type="SAM" id="MobiDB-lite"/>
    </source>
</evidence>
<gene>
    <name evidence="3" type="ORF">C1SCF055_LOCUS42573</name>
</gene>
<comment type="caution">
    <text evidence="3">The sequence shown here is derived from an EMBL/GenBank/DDBJ whole genome shotgun (WGS) entry which is preliminary data.</text>
</comment>
<dbReference type="Gene3D" id="3.30.420.10">
    <property type="entry name" value="Ribonuclease H-like superfamily/Ribonuclease H"/>
    <property type="match status" value="1"/>
</dbReference>
<evidence type="ECO:0000313" key="4">
    <source>
        <dbReference type="EMBL" id="CAL1171344.1"/>
    </source>
</evidence>
<dbReference type="SUPFAM" id="SSF53098">
    <property type="entry name" value="Ribonuclease H-like"/>
    <property type="match status" value="1"/>
</dbReference>
<feature type="region of interest" description="Disordered" evidence="1">
    <location>
        <begin position="166"/>
        <end position="190"/>
    </location>
</feature>
<reference evidence="3" key="1">
    <citation type="submission" date="2022-10" db="EMBL/GenBank/DDBJ databases">
        <authorList>
            <person name="Chen Y."/>
            <person name="Dougan E. K."/>
            <person name="Chan C."/>
            <person name="Rhodes N."/>
            <person name="Thang M."/>
        </authorList>
    </citation>
    <scope>NUCLEOTIDE SEQUENCE</scope>
</reference>
<organism evidence="3">
    <name type="scientific">Cladocopium goreaui</name>
    <dbReference type="NCBI Taxonomy" id="2562237"/>
    <lineage>
        <taxon>Eukaryota</taxon>
        <taxon>Sar</taxon>
        <taxon>Alveolata</taxon>
        <taxon>Dinophyceae</taxon>
        <taxon>Suessiales</taxon>
        <taxon>Symbiodiniaceae</taxon>
        <taxon>Cladocopium</taxon>
    </lineage>
</organism>
<feature type="region of interest" description="Disordered" evidence="1">
    <location>
        <begin position="1"/>
        <end position="39"/>
    </location>
</feature>
<dbReference type="EMBL" id="CAMXCT020006667">
    <property type="protein sequence ID" value="CAL1171344.1"/>
    <property type="molecule type" value="Genomic_DNA"/>
</dbReference>
<sequence>MESYHPSPGIQATPGQQNACTTDHKPPRGASSGRLVQPRRPMGGSFAHILLLLSLMLGAQATNSEVADCIPFGKATQQCNFVGTSRKPLGLPQADWAMPGTSFAEVRPVDHSPYHAGQSGRWAVSIPPENQVNTQPWDDISFMAVGSRHRLTPAPPVAVFDNPAAAIDPDEEEFPDTTTAESEDSDSEDPNWQLSALFATNGQVAQIQVNLVSHALQRHQIAQALGWNDAEIVNIHQVRVRPKDLVEQRVHVRLIQHTRDPPSHSDMRLVLLDITLHPPAPRRDAQYFRVACTVMEQITIQQLLTVLRLRNFCAYTRLPCLAWRNEVYWSLHSDEVVSLVSGDYLRLEIAPPNDEQGCCDTRCLITMMEEGYDPEHGIIYQTIVDEIYWWRIPSRVLRIHQPIEGDETAMLQLTAHFLSPKHTHSSDQPAKGRQENVQATAPKPLTSVPIVTRRCPGIQATPGNQNALDTPTKGGSVPDPHPPVPTERVGEATNPGPIIGTTNPCGALGKASMFDNLPGEDPEPRIWGIAETHLTSVGLTRFRQELKHQQTSWRVIHGAPAEPVSQSIGAIGGRHTGVAVLSNSPIRALATSWDDQAWKTSRICACAIHVQSQWIKMGCFYGFARDAHTRATKDKTDSLLQHLTDRIVLQARGYRVIVGDFNALTSDLPQFALWEKYGFRELQEIAATRWNRPIANTCKGNSVKDHVWVSPELADKLLEVHTCDSYFPDHAIVYGKFADFTPPIPVNIWYKPHPIPWESIPADHAWPECLPVGQTVPDVFRILEDEHEYQIQYMGESFQHTLWTRQLRRLQSYVKLVTKEREQIASIHHRETLWQSIRSATGFPGGFPKMWINRSFILPGAPVHLPKHPPAHAEGLAIFTAFKLEFQALEKALIAKRSQAAKARRLDDPNVIYADVGKGRALPVQSVVTQTHAEVVEVSEDGMTLTYCPAQFDTEQEVCCANGWLRIQQHTPGSIILGAEHSLEVGDTLHQDKMKGTPQEVFKAFEDLWNPMWNRHVEDPPTRWDGFVHQLLDTPAVATPMALQPITGESWRTAVKQKKARTSTGPDGVSRTDLLRMPPKLTEQLVQHIQAFEQGVQQWPQETLVGHITAVEKKEGASSPADFRPITVLTLPYRTWASIRAKECLRFLDLWADEGLRGNRPEQSTSTIWWQISQEIEASVFAGATLSGFVTDVCKCFNTLPRPVVFACALHYGLPKTFVKAWHDAVARIQRHFIVAGTCSGPNLACTGYPEGDPLSVVAMALLNMAMHHIVAKQAMPSSIISFVDNWECKSTDVHATCRAYAAMEDFANMVDIRLDHKKTHFWPVTADDRKTIVRRGHRISHHCADLGGHLNYTRRFTNYTIRSRIAKAKVFWGLLYRSTSPFAQKLRAICTVAWPRSLHGASNVGLGDEHVGKLRTSMMNAMRWNKKGASPLLQALLLPPRCDPGFYILMDTFLMFRNACVPDLMFPVLTGLTLAPPKHFDPGPGGVFLSRMHQLNWRWDHNGYILDHEGLRWHILDCPIQLLKSRLQHAWGAMIGALMCNRKEFEGLSRVDLPTTKSTAQNFSPDGAGLLRTSMNGTFYTRNKQIHAGKVPSKICPFCEAEDSVEHRIWACQGFSDLRAIPPPEALATIQTMPPCTRLHGWFVEDECDRDFRAALMEIPNTTGQLFLEKPVQPHLHLFVDGSCTEPTRPSMRVATWGVSLANLPDFTFKPVASGGVVGLYQTALRGEITAAIAAFRFGLFAKQQFSIWTDNSIVHKRLRSFLRADAKPPKAKHNDHDLWNELFRLVQTAKDSRLIQHVVKVTSHQTQEFSETIEDWARRGNDHADRIAGMALHQLPTKLQCCRTRLRSSMDKRQVACQHFHQMLVNFGLRCVESKSEVEKGDEKRWETSQKKQDEEMVELSLLGFESATQPPPCVRFGDSIDLLHPWLRKLITAEDAIPMWLCSYQLLAHYQGSTKRFGFWYDAAAKRWGVADEVIHTKQFDYLRLAAWLQALIKDYASALQVPVKATPRLPWGSTFKAYQRCIFINASPSEMTRIDAAFRRAGFANIKKVRPALTKLDDMKDENPSGREVAVQRAVLQGMNDIKPLQDFAKENGVPDEEQCTFAKEVIVSVCMKDMWRQLLSLPPWDPTGDMKTDEIREAPKIMGRCFC</sequence>
<evidence type="ECO:0000259" key="2">
    <source>
        <dbReference type="PROSITE" id="PS50879"/>
    </source>
</evidence>
<keyword evidence="5" id="KW-1185">Reference proteome</keyword>
<evidence type="ECO:0000313" key="5">
    <source>
        <dbReference type="Proteomes" id="UP001152797"/>
    </source>
</evidence>
<reference evidence="4" key="2">
    <citation type="submission" date="2024-04" db="EMBL/GenBank/DDBJ databases">
        <authorList>
            <person name="Chen Y."/>
            <person name="Shah S."/>
            <person name="Dougan E. K."/>
            <person name="Thang M."/>
            <person name="Chan C."/>
        </authorList>
    </citation>
    <scope>NUCLEOTIDE SEQUENCE [LARGE SCALE GENOMIC DNA]</scope>
</reference>
<feature type="domain" description="RNase H type-1" evidence="2">
    <location>
        <begin position="1673"/>
        <end position="1835"/>
    </location>
</feature>
<dbReference type="PROSITE" id="PS50879">
    <property type="entry name" value="RNASE_H_1"/>
    <property type="match status" value="1"/>
</dbReference>
<protein>
    <recommendedName>
        <fullName evidence="2">RNase H type-1 domain-containing protein</fullName>
    </recommendedName>
</protein>